<dbReference type="InterPro" id="IPR013249">
    <property type="entry name" value="RNA_pol_sigma70_r4_t2"/>
</dbReference>
<dbReference type="Pfam" id="PF08281">
    <property type="entry name" value="Sigma70_r4_2"/>
    <property type="match status" value="1"/>
</dbReference>
<organism evidence="7 8">
    <name type="scientific">Kutzneria chonburiensis</name>
    <dbReference type="NCBI Taxonomy" id="1483604"/>
    <lineage>
        <taxon>Bacteria</taxon>
        <taxon>Bacillati</taxon>
        <taxon>Actinomycetota</taxon>
        <taxon>Actinomycetes</taxon>
        <taxon>Pseudonocardiales</taxon>
        <taxon>Pseudonocardiaceae</taxon>
        <taxon>Kutzneria</taxon>
    </lineage>
</organism>
<dbReference type="SUPFAM" id="SSF88659">
    <property type="entry name" value="Sigma3 and sigma4 domains of RNA polymerase sigma factors"/>
    <property type="match status" value="1"/>
</dbReference>
<name>A0ABV6N6R4_9PSEU</name>
<feature type="domain" description="RNA polymerase sigma factor 70 region 4 type 2" evidence="6">
    <location>
        <begin position="125"/>
        <end position="176"/>
    </location>
</feature>
<dbReference type="Proteomes" id="UP001589810">
    <property type="component" value="Unassembled WGS sequence"/>
</dbReference>
<evidence type="ECO:0000259" key="5">
    <source>
        <dbReference type="Pfam" id="PF04542"/>
    </source>
</evidence>
<dbReference type="RefSeq" id="WP_273937874.1">
    <property type="nucleotide sequence ID" value="NZ_CP097263.1"/>
</dbReference>
<dbReference type="PANTHER" id="PTHR43133">
    <property type="entry name" value="RNA POLYMERASE ECF-TYPE SIGMA FACTO"/>
    <property type="match status" value="1"/>
</dbReference>
<evidence type="ECO:0000313" key="7">
    <source>
        <dbReference type="EMBL" id="MFC0548283.1"/>
    </source>
</evidence>
<dbReference type="InterPro" id="IPR013325">
    <property type="entry name" value="RNA_pol_sigma_r2"/>
</dbReference>
<gene>
    <name evidence="7" type="ORF">ACFFH7_42715</name>
</gene>
<keyword evidence="3" id="KW-0731">Sigma factor</keyword>
<keyword evidence="8" id="KW-1185">Reference proteome</keyword>
<dbReference type="NCBIfam" id="TIGR02937">
    <property type="entry name" value="sigma70-ECF"/>
    <property type="match status" value="1"/>
</dbReference>
<evidence type="ECO:0000256" key="3">
    <source>
        <dbReference type="ARBA" id="ARBA00023082"/>
    </source>
</evidence>
<evidence type="ECO:0000259" key="6">
    <source>
        <dbReference type="Pfam" id="PF08281"/>
    </source>
</evidence>
<protein>
    <submittedName>
        <fullName evidence="7">RNA polymerase sigma factor</fullName>
    </submittedName>
</protein>
<dbReference type="InterPro" id="IPR014284">
    <property type="entry name" value="RNA_pol_sigma-70_dom"/>
</dbReference>
<comment type="caution">
    <text evidence="7">The sequence shown here is derived from an EMBL/GenBank/DDBJ whole genome shotgun (WGS) entry which is preliminary data.</text>
</comment>
<evidence type="ECO:0000256" key="1">
    <source>
        <dbReference type="ARBA" id="ARBA00010641"/>
    </source>
</evidence>
<proteinExistence type="inferred from homology"/>
<reference evidence="7 8" key="1">
    <citation type="submission" date="2024-09" db="EMBL/GenBank/DDBJ databases">
        <authorList>
            <person name="Sun Q."/>
            <person name="Mori K."/>
        </authorList>
    </citation>
    <scope>NUCLEOTIDE SEQUENCE [LARGE SCALE GENOMIC DNA]</scope>
    <source>
        <strain evidence="7 8">TBRC 1432</strain>
    </source>
</reference>
<dbReference type="Pfam" id="PF04542">
    <property type="entry name" value="Sigma70_r2"/>
    <property type="match status" value="1"/>
</dbReference>
<sequence length="202" mass="21902">MSEHHGEVSAALRAAREDGDEDAFRVLYRAVQPGLLRYLRVLVGTDAEDVASEAWLHIARDLSTFKGDEDGFRGWAATIARNRALDHLRHQRRRPVSAATDEQLSEVPAREDTAESAVTAMDTDAALALIAKLPRDQAEAVLLRAVMGLDATAAAKVLGKRAGAVRMAAHRGLRTLADLLPETRRSAGGVTHLSTPTLKQVR</sequence>
<dbReference type="InterPro" id="IPR007627">
    <property type="entry name" value="RNA_pol_sigma70_r2"/>
</dbReference>
<evidence type="ECO:0000313" key="8">
    <source>
        <dbReference type="Proteomes" id="UP001589810"/>
    </source>
</evidence>
<dbReference type="InterPro" id="IPR039425">
    <property type="entry name" value="RNA_pol_sigma-70-like"/>
</dbReference>
<evidence type="ECO:0000256" key="4">
    <source>
        <dbReference type="ARBA" id="ARBA00023163"/>
    </source>
</evidence>
<feature type="domain" description="RNA polymerase sigma-70 region 2" evidence="5">
    <location>
        <begin position="27"/>
        <end position="94"/>
    </location>
</feature>
<dbReference type="InterPro" id="IPR013324">
    <property type="entry name" value="RNA_pol_sigma_r3/r4-like"/>
</dbReference>
<dbReference type="InterPro" id="IPR036388">
    <property type="entry name" value="WH-like_DNA-bd_sf"/>
</dbReference>
<accession>A0ABV6N6R4</accession>
<comment type="similarity">
    <text evidence="1">Belongs to the sigma-70 factor family. ECF subfamily.</text>
</comment>
<dbReference type="Gene3D" id="1.10.10.10">
    <property type="entry name" value="Winged helix-like DNA-binding domain superfamily/Winged helix DNA-binding domain"/>
    <property type="match status" value="1"/>
</dbReference>
<dbReference type="SUPFAM" id="SSF88946">
    <property type="entry name" value="Sigma2 domain of RNA polymerase sigma factors"/>
    <property type="match status" value="1"/>
</dbReference>
<dbReference type="Gene3D" id="1.10.1740.10">
    <property type="match status" value="1"/>
</dbReference>
<keyword evidence="4" id="KW-0804">Transcription</keyword>
<dbReference type="EMBL" id="JBHLUD010000015">
    <property type="protein sequence ID" value="MFC0548283.1"/>
    <property type="molecule type" value="Genomic_DNA"/>
</dbReference>
<keyword evidence="2" id="KW-0805">Transcription regulation</keyword>
<evidence type="ECO:0000256" key="2">
    <source>
        <dbReference type="ARBA" id="ARBA00023015"/>
    </source>
</evidence>
<dbReference type="PANTHER" id="PTHR43133:SF66">
    <property type="entry name" value="ECF RNA POLYMERASE SIGMA FACTOR SIGK"/>
    <property type="match status" value="1"/>
</dbReference>